<keyword evidence="4" id="KW-1185">Reference proteome</keyword>
<evidence type="ECO:0000313" key="4">
    <source>
        <dbReference type="Proteomes" id="UP001177003"/>
    </source>
</evidence>
<evidence type="ECO:0000313" key="3">
    <source>
        <dbReference type="EMBL" id="CAI9260197.1"/>
    </source>
</evidence>
<dbReference type="Pfam" id="PF24068">
    <property type="entry name" value="TPD1_C"/>
    <property type="match status" value="1"/>
</dbReference>
<gene>
    <name evidence="3" type="ORF">LSALG_LOCUS1041</name>
</gene>
<evidence type="ECO:0000256" key="1">
    <source>
        <dbReference type="ARBA" id="ARBA00022729"/>
    </source>
</evidence>
<dbReference type="EMBL" id="OX465086">
    <property type="protein sequence ID" value="CAI9260197.1"/>
    <property type="molecule type" value="Genomic_DNA"/>
</dbReference>
<dbReference type="PANTHER" id="PTHR33184">
    <property type="entry name" value="PROTEIN TAPETUM DETERMINANT 1-LIKE-RELATED"/>
    <property type="match status" value="1"/>
</dbReference>
<feature type="signal peptide" evidence="2">
    <location>
        <begin position="1"/>
        <end position="23"/>
    </location>
</feature>
<evidence type="ECO:0000256" key="2">
    <source>
        <dbReference type="SAM" id="SignalP"/>
    </source>
</evidence>
<feature type="chain" id="PRO_5041392550" evidence="2">
    <location>
        <begin position="24"/>
        <end position="118"/>
    </location>
</feature>
<dbReference type="Proteomes" id="UP001177003">
    <property type="component" value="Chromosome 0"/>
</dbReference>
<accession>A0AA35VCH0</accession>
<protein>
    <submittedName>
        <fullName evidence="3">Uncharacterized protein</fullName>
    </submittedName>
</protein>
<dbReference type="GO" id="GO:0001709">
    <property type="term" value="P:cell fate determination"/>
    <property type="evidence" value="ECO:0007669"/>
    <property type="project" value="TreeGrafter"/>
</dbReference>
<sequence length="118" mass="13447">MARLTKYMCLVIFVFLMCEDSFAQGEYNLTIHQEASSAPQEWNVAIENTTPCVIFDAKLDCKGFQSGTKIDPKVILKEDDLCIINGGQQINPQESLHFVYSWESQFPFKFVHQSITCS</sequence>
<dbReference type="AlphaFoldDB" id="A0AA35VCH0"/>
<keyword evidence="1 2" id="KW-0732">Signal</keyword>
<proteinExistence type="predicted"/>
<dbReference type="InterPro" id="IPR040361">
    <property type="entry name" value="TPD1"/>
</dbReference>
<dbReference type="PANTHER" id="PTHR33184:SF61">
    <property type="entry name" value="TPD1 PROTEIN HOMOLOG 1"/>
    <property type="match status" value="1"/>
</dbReference>
<name>A0AA35VCH0_LACSI</name>
<organism evidence="3 4">
    <name type="scientific">Lactuca saligna</name>
    <name type="common">Willowleaf lettuce</name>
    <dbReference type="NCBI Taxonomy" id="75948"/>
    <lineage>
        <taxon>Eukaryota</taxon>
        <taxon>Viridiplantae</taxon>
        <taxon>Streptophyta</taxon>
        <taxon>Embryophyta</taxon>
        <taxon>Tracheophyta</taxon>
        <taxon>Spermatophyta</taxon>
        <taxon>Magnoliopsida</taxon>
        <taxon>eudicotyledons</taxon>
        <taxon>Gunneridae</taxon>
        <taxon>Pentapetalae</taxon>
        <taxon>asterids</taxon>
        <taxon>campanulids</taxon>
        <taxon>Asterales</taxon>
        <taxon>Asteraceae</taxon>
        <taxon>Cichorioideae</taxon>
        <taxon>Cichorieae</taxon>
        <taxon>Lactucinae</taxon>
        <taxon>Lactuca</taxon>
    </lineage>
</organism>
<reference evidence="3" key="1">
    <citation type="submission" date="2023-04" db="EMBL/GenBank/DDBJ databases">
        <authorList>
            <person name="Vijverberg K."/>
            <person name="Xiong W."/>
            <person name="Schranz E."/>
        </authorList>
    </citation>
    <scope>NUCLEOTIDE SEQUENCE</scope>
</reference>